<name>A0A3M6GE59_PSEAJ</name>
<dbReference type="Proteomes" id="UP000271531">
    <property type="component" value="Unassembled WGS sequence"/>
</dbReference>
<sequence length="400" mass="44007">MRRHDCVQRLSAWHLVVLLAGRKQIVSPDLLQWVTSRSEAMASSGQSVLCVYRYDPLNRLADCSAAGQGSTRLFYQKTLLATQIQGQVQHTLMRTDEHLLACLSAENNQRDGALLATDQQQSVIAAQGLEFAYTPYGHRHPSGPASLPGFTGQRVDPVTGHYLLGNGYRAYNPVLMRFNSPDSLSPFGEGGVNAYGYCGGDPVNWVDPTGHVNARILALIFRNRQALVAAKKVTEHRHSVLVPGIPTSSGLTRTGGVSGAKGPAVVPDFINKLAQPENVPAHLKTRRRLPAVPSDARLHTRWAASKSSIAPRNIYHLPSGVVRRPKRIELPATPFQRVLTGDLPMDTIYEYPRLSRSKARALEVIRRGETLRRDHSYSISASVNFRQSDPTSSVNIAVRF</sequence>
<dbReference type="PANTHER" id="PTHR32305:SF15">
    <property type="entry name" value="PROTEIN RHSA-RELATED"/>
    <property type="match status" value="1"/>
</dbReference>
<dbReference type="Gene3D" id="2.180.10.10">
    <property type="entry name" value="RHS repeat-associated core"/>
    <property type="match status" value="1"/>
</dbReference>
<comment type="caution">
    <text evidence="1">The sequence shown here is derived from an EMBL/GenBank/DDBJ whole genome shotgun (WGS) entry which is preliminary data.</text>
</comment>
<protein>
    <submittedName>
        <fullName evidence="1">YD repeat-containing protein-containing protein-containing protein</fullName>
    </submittedName>
</protein>
<dbReference type="PANTHER" id="PTHR32305">
    <property type="match status" value="1"/>
</dbReference>
<dbReference type="InterPro" id="IPR022385">
    <property type="entry name" value="Rhs_assc_core"/>
</dbReference>
<accession>A0A3M6GE59</accession>
<gene>
    <name evidence="1" type="ORF">ALP03_03440</name>
</gene>
<dbReference type="SUPFAM" id="SSF56399">
    <property type="entry name" value="ADP-ribosylation"/>
    <property type="match status" value="1"/>
</dbReference>
<evidence type="ECO:0000313" key="1">
    <source>
        <dbReference type="EMBL" id="RMV91008.1"/>
    </source>
</evidence>
<dbReference type="AlphaFoldDB" id="A0A3M6GE59"/>
<proteinExistence type="predicted"/>
<evidence type="ECO:0000313" key="2">
    <source>
        <dbReference type="Proteomes" id="UP000271531"/>
    </source>
</evidence>
<dbReference type="EMBL" id="RBVA01000777">
    <property type="protein sequence ID" value="RMV91008.1"/>
    <property type="molecule type" value="Genomic_DNA"/>
</dbReference>
<reference evidence="1 2" key="1">
    <citation type="submission" date="2018-08" db="EMBL/GenBank/DDBJ databases">
        <title>Recombination of ecologically and evolutionarily significant loci maintains genetic cohesion in the Pseudomonas syringae species complex.</title>
        <authorList>
            <person name="Dillon M."/>
            <person name="Thakur S."/>
            <person name="Almeida R.N.D."/>
            <person name="Weir B.S."/>
            <person name="Guttman D.S."/>
        </authorList>
    </citation>
    <scope>NUCLEOTIDE SEQUENCE [LARGE SCALE GENOMIC DNA]</scope>
    <source>
        <strain evidence="1 2">ICMP 4525</strain>
    </source>
</reference>
<dbReference type="InterPro" id="IPR050708">
    <property type="entry name" value="T6SS_VgrG/RHS"/>
</dbReference>
<dbReference type="NCBIfam" id="TIGR03696">
    <property type="entry name" value="Rhs_assc_core"/>
    <property type="match status" value="1"/>
</dbReference>
<organism evidence="1 2">
    <name type="scientific">Pseudomonas amygdali pv. tabaci</name>
    <name type="common">Pseudomonas syringae pv. tabaci</name>
    <dbReference type="NCBI Taxonomy" id="322"/>
    <lineage>
        <taxon>Bacteria</taxon>
        <taxon>Pseudomonadati</taxon>
        <taxon>Pseudomonadota</taxon>
        <taxon>Gammaproteobacteria</taxon>
        <taxon>Pseudomonadales</taxon>
        <taxon>Pseudomonadaceae</taxon>
        <taxon>Pseudomonas</taxon>
        <taxon>Pseudomonas amygdali</taxon>
    </lineage>
</organism>